<organism evidence="8">
    <name type="scientific">bioreactor metagenome</name>
    <dbReference type="NCBI Taxonomy" id="1076179"/>
    <lineage>
        <taxon>unclassified sequences</taxon>
        <taxon>metagenomes</taxon>
        <taxon>ecological metagenomes</taxon>
    </lineage>
</organism>
<dbReference type="PANTHER" id="PTHR43663:SF1">
    <property type="entry name" value="CHROMATE TRANSPORTER"/>
    <property type="match status" value="1"/>
</dbReference>
<evidence type="ECO:0000256" key="5">
    <source>
        <dbReference type="ARBA" id="ARBA00022989"/>
    </source>
</evidence>
<gene>
    <name evidence="8" type="primary">srpC_13</name>
    <name evidence="8" type="ORF">SDC9_57498</name>
</gene>
<feature type="transmembrane region" description="Helical" evidence="7">
    <location>
        <begin position="72"/>
        <end position="100"/>
    </location>
</feature>
<feature type="transmembrane region" description="Helical" evidence="7">
    <location>
        <begin position="146"/>
        <end position="164"/>
    </location>
</feature>
<dbReference type="PANTHER" id="PTHR43663">
    <property type="entry name" value="CHROMATE TRANSPORT PROTEIN-RELATED"/>
    <property type="match status" value="1"/>
</dbReference>
<sequence>MINILITLFLSFWQIGSFSIGGGYAIMPLIQDQMVNKYGWLTIQEFTDIITISQMTPGPLSINASTFVGLRIAGILGAILATFACVITGVIISIFLFNFFKKHNDIEEIANILKGLRSTSIGLIASSASSIILIAFLGRTTLSGNLNNLNIFAIIIFSISLFLLRRYKFNPLTIIALTGFLGLFIYI</sequence>
<evidence type="ECO:0000256" key="2">
    <source>
        <dbReference type="ARBA" id="ARBA00005262"/>
    </source>
</evidence>
<dbReference type="EMBL" id="VSSQ01001792">
    <property type="protein sequence ID" value="MPM11159.1"/>
    <property type="molecule type" value="Genomic_DNA"/>
</dbReference>
<dbReference type="InterPro" id="IPR052518">
    <property type="entry name" value="CHR_Transporter"/>
</dbReference>
<feature type="transmembrane region" description="Helical" evidence="7">
    <location>
        <begin position="169"/>
        <end position="186"/>
    </location>
</feature>
<keyword evidence="3" id="KW-1003">Cell membrane</keyword>
<evidence type="ECO:0000313" key="8">
    <source>
        <dbReference type="EMBL" id="MPM11159.1"/>
    </source>
</evidence>
<dbReference type="Pfam" id="PF02417">
    <property type="entry name" value="Chromate_transp"/>
    <property type="match status" value="1"/>
</dbReference>
<dbReference type="GO" id="GO:0005886">
    <property type="term" value="C:plasma membrane"/>
    <property type="evidence" value="ECO:0007669"/>
    <property type="project" value="UniProtKB-SubCell"/>
</dbReference>
<comment type="similarity">
    <text evidence="2">Belongs to the chromate ion transporter (CHR) (TC 2.A.51) family.</text>
</comment>
<accession>A0A644X536</accession>
<comment type="caution">
    <text evidence="8">The sequence shown here is derived from an EMBL/GenBank/DDBJ whole genome shotgun (WGS) entry which is preliminary data.</text>
</comment>
<dbReference type="GO" id="GO:0015109">
    <property type="term" value="F:chromate transmembrane transporter activity"/>
    <property type="evidence" value="ECO:0007669"/>
    <property type="project" value="InterPro"/>
</dbReference>
<dbReference type="InterPro" id="IPR003370">
    <property type="entry name" value="Chromate_transpt"/>
</dbReference>
<proteinExistence type="inferred from homology"/>
<evidence type="ECO:0000256" key="6">
    <source>
        <dbReference type="ARBA" id="ARBA00023136"/>
    </source>
</evidence>
<evidence type="ECO:0000256" key="4">
    <source>
        <dbReference type="ARBA" id="ARBA00022692"/>
    </source>
</evidence>
<comment type="subcellular location">
    <subcellularLocation>
        <location evidence="1">Cell membrane</location>
        <topology evidence="1">Multi-pass membrane protein</topology>
    </subcellularLocation>
</comment>
<protein>
    <submittedName>
        <fullName evidence="8">Putative chromate transport protein</fullName>
    </submittedName>
</protein>
<evidence type="ECO:0000256" key="3">
    <source>
        <dbReference type="ARBA" id="ARBA00022475"/>
    </source>
</evidence>
<keyword evidence="6 7" id="KW-0472">Membrane</keyword>
<name>A0A644X536_9ZZZZ</name>
<dbReference type="AlphaFoldDB" id="A0A644X536"/>
<evidence type="ECO:0000256" key="1">
    <source>
        <dbReference type="ARBA" id="ARBA00004651"/>
    </source>
</evidence>
<evidence type="ECO:0000256" key="7">
    <source>
        <dbReference type="SAM" id="Phobius"/>
    </source>
</evidence>
<keyword evidence="4 7" id="KW-0812">Transmembrane</keyword>
<reference evidence="8" key="1">
    <citation type="submission" date="2019-08" db="EMBL/GenBank/DDBJ databases">
        <authorList>
            <person name="Kucharzyk K."/>
            <person name="Murdoch R.W."/>
            <person name="Higgins S."/>
            <person name="Loffler F."/>
        </authorList>
    </citation>
    <scope>NUCLEOTIDE SEQUENCE</scope>
</reference>
<feature type="transmembrane region" description="Helical" evidence="7">
    <location>
        <begin position="121"/>
        <end position="140"/>
    </location>
</feature>
<keyword evidence="5 7" id="KW-1133">Transmembrane helix</keyword>